<evidence type="ECO:0000313" key="6">
    <source>
        <dbReference type="EMBL" id="GIH15348.1"/>
    </source>
</evidence>
<dbReference type="GO" id="GO:0003700">
    <property type="term" value="F:DNA-binding transcription factor activity"/>
    <property type="evidence" value="ECO:0007669"/>
    <property type="project" value="TreeGrafter"/>
</dbReference>
<keyword evidence="2" id="KW-0238">DNA-binding</keyword>
<feature type="domain" description="IclR-ED" evidence="5">
    <location>
        <begin position="68"/>
        <end position="254"/>
    </location>
</feature>
<evidence type="ECO:0000259" key="5">
    <source>
        <dbReference type="PROSITE" id="PS51078"/>
    </source>
</evidence>
<dbReference type="InterPro" id="IPR014757">
    <property type="entry name" value="Tscrpt_reg_IclR_C"/>
</dbReference>
<dbReference type="Pfam" id="PF09339">
    <property type="entry name" value="HTH_IclR"/>
    <property type="match status" value="1"/>
</dbReference>
<dbReference type="InterPro" id="IPR050707">
    <property type="entry name" value="HTH_MetabolicPath_Reg"/>
</dbReference>
<dbReference type="InterPro" id="IPR005471">
    <property type="entry name" value="Tscrpt_reg_IclR_N"/>
</dbReference>
<dbReference type="SUPFAM" id="SSF46785">
    <property type="entry name" value="Winged helix' DNA-binding domain"/>
    <property type="match status" value="1"/>
</dbReference>
<dbReference type="PROSITE" id="PS51077">
    <property type="entry name" value="HTH_ICLR"/>
    <property type="match status" value="1"/>
</dbReference>
<accession>A0A8J3QR47</accession>
<dbReference type="SUPFAM" id="SSF55781">
    <property type="entry name" value="GAF domain-like"/>
    <property type="match status" value="1"/>
</dbReference>
<evidence type="ECO:0000256" key="3">
    <source>
        <dbReference type="ARBA" id="ARBA00023163"/>
    </source>
</evidence>
<proteinExistence type="predicted"/>
<dbReference type="AlphaFoldDB" id="A0A8J3QR47"/>
<keyword evidence="7" id="KW-1185">Reference proteome</keyword>
<dbReference type="Pfam" id="PF01614">
    <property type="entry name" value="IclR_C"/>
    <property type="match status" value="1"/>
</dbReference>
<dbReference type="PANTHER" id="PTHR30136">
    <property type="entry name" value="HELIX-TURN-HELIX TRANSCRIPTIONAL REGULATOR, ICLR FAMILY"/>
    <property type="match status" value="1"/>
</dbReference>
<feature type="domain" description="HTH iclR-type" evidence="4">
    <location>
        <begin position="14"/>
        <end position="74"/>
    </location>
</feature>
<dbReference type="EMBL" id="BONZ01000033">
    <property type="protein sequence ID" value="GIH15348.1"/>
    <property type="molecule type" value="Genomic_DNA"/>
</dbReference>
<gene>
    <name evidence="6" type="ORF">Raf01_35200</name>
</gene>
<keyword evidence="1" id="KW-0805">Transcription regulation</keyword>
<reference evidence="6" key="1">
    <citation type="submission" date="2021-01" db="EMBL/GenBank/DDBJ databases">
        <title>Whole genome shotgun sequence of Rugosimonospora africana NBRC 104875.</title>
        <authorList>
            <person name="Komaki H."/>
            <person name="Tamura T."/>
        </authorList>
    </citation>
    <scope>NUCLEOTIDE SEQUENCE</scope>
    <source>
        <strain evidence="6">NBRC 104875</strain>
    </source>
</reference>
<evidence type="ECO:0000259" key="4">
    <source>
        <dbReference type="PROSITE" id="PS51077"/>
    </source>
</evidence>
<name>A0A8J3QR47_9ACTN</name>
<evidence type="ECO:0000256" key="2">
    <source>
        <dbReference type="ARBA" id="ARBA00023125"/>
    </source>
</evidence>
<organism evidence="6 7">
    <name type="scientific">Rugosimonospora africana</name>
    <dbReference type="NCBI Taxonomy" id="556532"/>
    <lineage>
        <taxon>Bacteria</taxon>
        <taxon>Bacillati</taxon>
        <taxon>Actinomycetota</taxon>
        <taxon>Actinomycetes</taxon>
        <taxon>Micromonosporales</taxon>
        <taxon>Micromonosporaceae</taxon>
        <taxon>Rugosimonospora</taxon>
    </lineage>
</organism>
<dbReference type="PROSITE" id="PS51078">
    <property type="entry name" value="ICLR_ED"/>
    <property type="match status" value="1"/>
</dbReference>
<dbReference type="Gene3D" id="1.10.10.10">
    <property type="entry name" value="Winged helix-like DNA-binding domain superfamily/Winged helix DNA-binding domain"/>
    <property type="match status" value="1"/>
</dbReference>
<comment type="caution">
    <text evidence="6">The sequence shown here is derived from an EMBL/GenBank/DDBJ whole genome shotgun (WGS) entry which is preliminary data.</text>
</comment>
<evidence type="ECO:0000256" key="1">
    <source>
        <dbReference type="ARBA" id="ARBA00023015"/>
    </source>
</evidence>
<dbReference type="InterPro" id="IPR036388">
    <property type="entry name" value="WH-like_DNA-bd_sf"/>
</dbReference>
<dbReference type="Gene3D" id="3.30.450.40">
    <property type="match status" value="1"/>
</dbReference>
<dbReference type="PANTHER" id="PTHR30136:SF35">
    <property type="entry name" value="HTH-TYPE TRANSCRIPTIONAL REGULATOR RV1719"/>
    <property type="match status" value="1"/>
</dbReference>
<dbReference type="SMART" id="SM00346">
    <property type="entry name" value="HTH_ICLR"/>
    <property type="match status" value="1"/>
</dbReference>
<dbReference type="InterPro" id="IPR036390">
    <property type="entry name" value="WH_DNA-bd_sf"/>
</dbReference>
<evidence type="ECO:0000313" key="7">
    <source>
        <dbReference type="Proteomes" id="UP000642748"/>
    </source>
</evidence>
<sequence length="254" mass="27556">MTMVSGERKSAYALSSADNALQLVLLLQERQEIRLSEVAAELGVANSTAHRLLATLARRGFVVQERSRAYRRGPALEPRARPAAEFDLVKVAHPYLARLSAEVEETCHLVVLEGNGTRFLDCVEGHQVLRVGSRTGMLLPAHTNSGGKALLAQLTEAELTALYPRGLPQSRNRAVSDLASLRRELAATRRRGYGINRDESARGVSAVGRHIRDSTGKATAAMVVAAATARCTRGLLTKLARHLCDTVTDLETQL</sequence>
<dbReference type="Proteomes" id="UP000642748">
    <property type="component" value="Unassembled WGS sequence"/>
</dbReference>
<dbReference type="GO" id="GO:0045892">
    <property type="term" value="P:negative regulation of DNA-templated transcription"/>
    <property type="evidence" value="ECO:0007669"/>
    <property type="project" value="TreeGrafter"/>
</dbReference>
<dbReference type="GO" id="GO:0003677">
    <property type="term" value="F:DNA binding"/>
    <property type="evidence" value="ECO:0007669"/>
    <property type="project" value="UniProtKB-KW"/>
</dbReference>
<keyword evidence="3" id="KW-0804">Transcription</keyword>
<dbReference type="InterPro" id="IPR029016">
    <property type="entry name" value="GAF-like_dom_sf"/>
</dbReference>
<protein>
    <submittedName>
        <fullName evidence="6">IclR family transcriptional regulator</fullName>
    </submittedName>
</protein>